<reference evidence="3" key="1">
    <citation type="submission" date="2016-11" db="EMBL/GenBank/DDBJ databases">
        <authorList>
            <person name="Varghese N."/>
            <person name="Submissions S."/>
        </authorList>
    </citation>
    <scope>NUCLEOTIDE SEQUENCE [LARGE SCALE GENOMIC DNA]</scope>
    <source>
        <strain evidence="3">DSM 26134</strain>
    </source>
</reference>
<dbReference type="PROSITE" id="PS50042">
    <property type="entry name" value="CNMP_BINDING_3"/>
    <property type="match status" value="1"/>
</dbReference>
<dbReference type="CDD" id="cd00038">
    <property type="entry name" value="CAP_ED"/>
    <property type="match status" value="1"/>
</dbReference>
<accession>A0A1M6SZR2</accession>
<dbReference type="SUPFAM" id="SSF51206">
    <property type="entry name" value="cAMP-binding domain-like"/>
    <property type="match status" value="1"/>
</dbReference>
<dbReference type="Pfam" id="PF00027">
    <property type="entry name" value="cNMP_binding"/>
    <property type="match status" value="1"/>
</dbReference>
<dbReference type="InterPro" id="IPR014710">
    <property type="entry name" value="RmlC-like_jellyroll"/>
</dbReference>
<sequence length="197" mass="22733">MKDRLKEFLTKLDTFSYSEVNAIVDATSVKHFKKGTVLLKEGQICRSCYYVLDGCIRQYQLKNGTEKTTTFFTEGQAAVLYTSYMEGTPSEYYLSCVEDAVLTCGTYEEEQKLHDQFPKLKYLVNTLMTQDFIVLQKRLSSMINQTPEERYLNILNSQPELLQKVPLHHLAGYIGVTPESFSRIRKRLTDKLNIEAI</sequence>
<keyword evidence="2" id="KW-0808">Transferase</keyword>
<dbReference type="AlphaFoldDB" id="A0A1M6SZR2"/>
<name>A0A1M6SZR2_REIAG</name>
<dbReference type="SMART" id="SM00100">
    <property type="entry name" value="cNMP"/>
    <property type="match status" value="1"/>
</dbReference>
<feature type="domain" description="Cyclic nucleotide-binding" evidence="1">
    <location>
        <begin position="11"/>
        <end position="76"/>
    </location>
</feature>
<dbReference type="InterPro" id="IPR000595">
    <property type="entry name" value="cNMP-bd_dom"/>
</dbReference>
<dbReference type="RefSeq" id="WP_073123408.1">
    <property type="nucleotide sequence ID" value="NZ_FRAA01000005.1"/>
</dbReference>
<dbReference type="EMBL" id="FRAA01000005">
    <property type="protein sequence ID" value="SHK50038.1"/>
    <property type="molecule type" value="Genomic_DNA"/>
</dbReference>
<keyword evidence="3" id="KW-1185">Reference proteome</keyword>
<evidence type="ECO:0000313" key="2">
    <source>
        <dbReference type="EMBL" id="SHK50038.1"/>
    </source>
</evidence>
<dbReference type="InterPro" id="IPR018490">
    <property type="entry name" value="cNMP-bd_dom_sf"/>
</dbReference>
<dbReference type="Proteomes" id="UP000184474">
    <property type="component" value="Unassembled WGS sequence"/>
</dbReference>
<dbReference type="Gene3D" id="2.60.120.10">
    <property type="entry name" value="Jelly Rolls"/>
    <property type="match status" value="1"/>
</dbReference>
<organism evidence="2 3">
    <name type="scientific">Reichenbachiella agariperforans</name>
    <dbReference type="NCBI Taxonomy" id="156994"/>
    <lineage>
        <taxon>Bacteria</taxon>
        <taxon>Pseudomonadati</taxon>
        <taxon>Bacteroidota</taxon>
        <taxon>Cytophagia</taxon>
        <taxon>Cytophagales</taxon>
        <taxon>Reichenbachiellaceae</taxon>
        <taxon>Reichenbachiella</taxon>
    </lineage>
</organism>
<dbReference type="GO" id="GO:0016301">
    <property type="term" value="F:kinase activity"/>
    <property type="evidence" value="ECO:0007669"/>
    <property type="project" value="UniProtKB-KW"/>
</dbReference>
<evidence type="ECO:0000313" key="3">
    <source>
        <dbReference type="Proteomes" id="UP000184474"/>
    </source>
</evidence>
<dbReference type="STRING" id="156994.SAMN04488028_105217"/>
<gene>
    <name evidence="2" type="ORF">SAMN04488028_105217</name>
</gene>
<evidence type="ECO:0000259" key="1">
    <source>
        <dbReference type="PROSITE" id="PS50042"/>
    </source>
</evidence>
<proteinExistence type="predicted"/>
<keyword evidence="2" id="KW-0418">Kinase</keyword>
<protein>
    <submittedName>
        <fullName evidence="2">cAMP-binding domain of CRP or a regulatory subunit of cAMP-dependent protein kinases</fullName>
    </submittedName>
</protein>